<sequence>MQTSILVRLRYLLRLISVCRVDVLT</sequence>
<dbReference type="AlphaFoldDB" id="A0A0A8YCX8"/>
<proteinExistence type="predicted"/>
<accession>A0A0A8YCX8</accession>
<dbReference type="EMBL" id="GBRH01274281">
    <property type="protein sequence ID" value="JAD23614.1"/>
    <property type="molecule type" value="Transcribed_RNA"/>
</dbReference>
<protein>
    <submittedName>
        <fullName evidence="1">Uncharacterized protein</fullName>
    </submittedName>
</protein>
<evidence type="ECO:0000313" key="1">
    <source>
        <dbReference type="EMBL" id="JAD23614.1"/>
    </source>
</evidence>
<reference evidence="1" key="2">
    <citation type="journal article" date="2015" name="Data Brief">
        <title>Shoot transcriptome of the giant reed, Arundo donax.</title>
        <authorList>
            <person name="Barrero R.A."/>
            <person name="Guerrero F.D."/>
            <person name="Moolhuijzen P."/>
            <person name="Goolsby J.A."/>
            <person name="Tidwell J."/>
            <person name="Bellgard S.E."/>
            <person name="Bellgard M.I."/>
        </authorList>
    </citation>
    <scope>NUCLEOTIDE SEQUENCE</scope>
    <source>
        <tissue evidence="1">Shoot tissue taken approximately 20 cm above the soil surface</tissue>
    </source>
</reference>
<reference evidence="1" key="1">
    <citation type="submission" date="2014-09" db="EMBL/GenBank/DDBJ databases">
        <authorList>
            <person name="Magalhaes I.L.F."/>
            <person name="Oliveira U."/>
            <person name="Santos F.R."/>
            <person name="Vidigal T.H.D.A."/>
            <person name="Brescovit A.D."/>
            <person name="Santos A.J."/>
        </authorList>
    </citation>
    <scope>NUCLEOTIDE SEQUENCE</scope>
    <source>
        <tissue evidence="1">Shoot tissue taken approximately 20 cm above the soil surface</tissue>
    </source>
</reference>
<organism evidence="1">
    <name type="scientific">Arundo donax</name>
    <name type="common">Giant reed</name>
    <name type="synonym">Donax arundinaceus</name>
    <dbReference type="NCBI Taxonomy" id="35708"/>
    <lineage>
        <taxon>Eukaryota</taxon>
        <taxon>Viridiplantae</taxon>
        <taxon>Streptophyta</taxon>
        <taxon>Embryophyta</taxon>
        <taxon>Tracheophyta</taxon>
        <taxon>Spermatophyta</taxon>
        <taxon>Magnoliopsida</taxon>
        <taxon>Liliopsida</taxon>
        <taxon>Poales</taxon>
        <taxon>Poaceae</taxon>
        <taxon>PACMAD clade</taxon>
        <taxon>Arundinoideae</taxon>
        <taxon>Arundineae</taxon>
        <taxon>Arundo</taxon>
    </lineage>
</organism>
<name>A0A0A8YCX8_ARUDO</name>